<dbReference type="Proteomes" id="UP000585474">
    <property type="component" value="Unassembled WGS sequence"/>
</dbReference>
<gene>
    <name evidence="2" type="ORF">Acr_23g0001880</name>
</gene>
<evidence type="ECO:0000256" key="1">
    <source>
        <dbReference type="SAM" id="MobiDB-lite"/>
    </source>
</evidence>
<keyword evidence="3" id="KW-1185">Reference proteome</keyword>
<dbReference type="AlphaFoldDB" id="A0A7J0GLX3"/>
<accession>A0A7J0GLX3</accession>
<evidence type="ECO:0000313" key="3">
    <source>
        <dbReference type="Proteomes" id="UP000585474"/>
    </source>
</evidence>
<proteinExistence type="predicted"/>
<feature type="compositionally biased region" description="Pro residues" evidence="1">
    <location>
        <begin position="43"/>
        <end position="56"/>
    </location>
</feature>
<feature type="compositionally biased region" description="Polar residues" evidence="1">
    <location>
        <begin position="1"/>
        <end position="16"/>
    </location>
</feature>
<evidence type="ECO:0000313" key="2">
    <source>
        <dbReference type="EMBL" id="GFZ11803.1"/>
    </source>
</evidence>
<feature type="region of interest" description="Disordered" evidence="1">
    <location>
        <begin position="1"/>
        <end position="61"/>
    </location>
</feature>
<name>A0A7J0GLX3_9ERIC</name>
<organism evidence="2 3">
    <name type="scientific">Actinidia rufa</name>
    <dbReference type="NCBI Taxonomy" id="165716"/>
    <lineage>
        <taxon>Eukaryota</taxon>
        <taxon>Viridiplantae</taxon>
        <taxon>Streptophyta</taxon>
        <taxon>Embryophyta</taxon>
        <taxon>Tracheophyta</taxon>
        <taxon>Spermatophyta</taxon>
        <taxon>Magnoliopsida</taxon>
        <taxon>eudicotyledons</taxon>
        <taxon>Gunneridae</taxon>
        <taxon>Pentapetalae</taxon>
        <taxon>asterids</taxon>
        <taxon>Ericales</taxon>
        <taxon>Actinidiaceae</taxon>
        <taxon>Actinidia</taxon>
    </lineage>
</organism>
<protein>
    <submittedName>
        <fullName evidence="2">Uncharacterized protein</fullName>
    </submittedName>
</protein>
<reference evidence="2 3" key="1">
    <citation type="submission" date="2019-07" db="EMBL/GenBank/DDBJ databases">
        <title>De Novo Assembly of kiwifruit Actinidia rufa.</title>
        <authorList>
            <person name="Sugita-Konishi S."/>
            <person name="Sato K."/>
            <person name="Mori E."/>
            <person name="Abe Y."/>
            <person name="Kisaki G."/>
            <person name="Hamano K."/>
            <person name="Suezawa K."/>
            <person name="Otani M."/>
            <person name="Fukuda T."/>
            <person name="Manabe T."/>
            <person name="Gomi K."/>
            <person name="Tabuchi M."/>
            <person name="Akimitsu K."/>
            <person name="Kataoka I."/>
        </authorList>
    </citation>
    <scope>NUCLEOTIDE SEQUENCE [LARGE SCALE GENOMIC DNA]</scope>
    <source>
        <strain evidence="3">cv. Fuchu</strain>
    </source>
</reference>
<feature type="compositionally biased region" description="Low complexity" evidence="1">
    <location>
        <begin position="17"/>
        <end position="42"/>
    </location>
</feature>
<comment type="caution">
    <text evidence="2">The sequence shown here is derived from an EMBL/GenBank/DDBJ whole genome shotgun (WGS) entry which is preliminary data.</text>
</comment>
<sequence>MPLSQCSLSRQPSSPATTTGIESTITESTTTMNHSTPLTLLPLPSPPPSAPNPPPATTTGIESTITESTTTMNHSTLSLFFLSRVHHRRHQIHHHRHRIHPTLLPLPSDPCRFVKNPFRINNFVVEPWVMPV</sequence>
<dbReference type="EMBL" id="BJWL01000023">
    <property type="protein sequence ID" value="GFZ11803.1"/>
    <property type="molecule type" value="Genomic_DNA"/>
</dbReference>